<dbReference type="InterPro" id="IPR020846">
    <property type="entry name" value="MFS_dom"/>
</dbReference>
<keyword evidence="5 6" id="KW-0472">Membrane</keyword>
<dbReference type="PANTHER" id="PTHR42910:SF1">
    <property type="entry name" value="MAJOR FACILITATOR SUPERFAMILY (MFS) PROFILE DOMAIN-CONTAINING PROTEIN"/>
    <property type="match status" value="1"/>
</dbReference>
<dbReference type="PROSITE" id="PS50850">
    <property type="entry name" value="MFS"/>
    <property type="match status" value="1"/>
</dbReference>
<evidence type="ECO:0000256" key="6">
    <source>
        <dbReference type="SAM" id="Phobius"/>
    </source>
</evidence>
<accession>A0A4R3KAX7</accession>
<comment type="caution">
    <text evidence="8">The sequence shown here is derived from an EMBL/GenBank/DDBJ whole genome shotgun (WGS) entry which is preliminary data.</text>
</comment>
<feature type="transmembrane region" description="Helical" evidence="6">
    <location>
        <begin position="88"/>
        <end position="106"/>
    </location>
</feature>
<feature type="transmembrane region" description="Helical" evidence="6">
    <location>
        <begin position="374"/>
        <end position="395"/>
    </location>
</feature>
<dbReference type="PANTHER" id="PTHR42910">
    <property type="entry name" value="TRANSPORTER SCO4007-RELATED"/>
    <property type="match status" value="1"/>
</dbReference>
<feature type="transmembrane region" description="Helical" evidence="6">
    <location>
        <begin position="23"/>
        <end position="41"/>
    </location>
</feature>
<dbReference type="CDD" id="cd17324">
    <property type="entry name" value="MFS_NepI_like"/>
    <property type="match status" value="1"/>
</dbReference>
<dbReference type="InterPro" id="IPR011701">
    <property type="entry name" value="MFS"/>
</dbReference>
<feature type="transmembrane region" description="Helical" evidence="6">
    <location>
        <begin position="349"/>
        <end position="368"/>
    </location>
</feature>
<dbReference type="Gene3D" id="1.20.1250.20">
    <property type="entry name" value="MFS general substrate transporter like domains"/>
    <property type="match status" value="1"/>
</dbReference>
<evidence type="ECO:0000313" key="9">
    <source>
        <dbReference type="Proteomes" id="UP000295188"/>
    </source>
</evidence>
<dbReference type="GO" id="GO:0005886">
    <property type="term" value="C:plasma membrane"/>
    <property type="evidence" value="ECO:0007669"/>
    <property type="project" value="UniProtKB-SubCell"/>
</dbReference>
<dbReference type="RefSeq" id="WP_132548452.1">
    <property type="nucleotide sequence ID" value="NZ_SMAA01000005.1"/>
</dbReference>
<evidence type="ECO:0000256" key="5">
    <source>
        <dbReference type="ARBA" id="ARBA00023136"/>
    </source>
</evidence>
<dbReference type="Proteomes" id="UP000295188">
    <property type="component" value="Unassembled WGS sequence"/>
</dbReference>
<dbReference type="Pfam" id="PF07690">
    <property type="entry name" value="MFS_1"/>
    <property type="match status" value="1"/>
</dbReference>
<sequence length="397" mass="43221">MEKKSKDNKKCIAENQPQLTKKLIWIMAIASGTVTANLYYLQPVLYQLAADYHISQSSAGLTVTLTQIGLALGFFFILPLADILEKRRLVMGVLFFSSCALLTIYFSPNLQITVMASFFVGFTSVAGQILLPFAAQLAAPKDKGRVIGSIMSGILTGILLSRVFSGFVAQLYNWHTIYLIAALGIIVLMVALYVELPVCNALTKMNYGESMRSIGPIIKEFGVLRKTSLIGAMAFCAFSAFWTSLTFLLQEYYHLGANFAGLFGLIGITGALLAPLAGMISDKKGPNFTIGINILIIIFSYIIFMTCGYHLWGLILGVILLDIGVQCCNVSSQAKIQQLSEKARSRITAIYMIMFFVGGALGSFAGAWSFQHFGWMGVCVVGLVSQIIAMGAYLAKE</sequence>
<feature type="transmembrane region" description="Helical" evidence="6">
    <location>
        <begin position="229"/>
        <end position="249"/>
    </location>
</feature>
<feature type="transmembrane region" description="Helical" evidence="6">
    <location>
        <begin position="176"/>
        <end position="196"/>
    </location>
</feature>
<protein>
    <submittedName>
        <fullName evidence="8">Putative MFS family arabinose efflux permease</fullName>
    </submittedName>
</protein>
<organism evidence="8 9">
    <name type="scientific">Pectinatus cerevisiiphilus</name>
    <dbReference type="NCBI Taxonomy" id="86956"/>
    <lineage>
        <taxon>Bacteria</taxon>
        <taxon>Bacillati</taxon>
        <taxon>Bacillota</taxon>
        <taxon>Negativicutes</taxon>
        <taxon>Selenomonadales</taxon>
        <taxon>Selenomonadaceae</taxon>
        <taxon>Pectinatus</taxon>
    </lineage>
</organism>
<evidence type="ECO:0000259" key="7">
    <source>
        <dbReference type="PROSITE" id="PS50850"/>
    </source>
</evidence>
<feature type="domain" description="Major facilitator superfamily (MFS) profile" evidence="7">
    <location>
        <begin position="23"/>
        <end position="397"/>
    </location>
</feature>
<gene>
    <name evidence="8" type="ORF">EDC37_105151</name>
</gene>
<dbReference type="GO" id="GO:0022857">
    <property type="term" value="F:transmembrane transporter activity"/>
    <property type="evidence" value="ECO:0007669"/>
    <property type="project" value="InterPro"/>
</dbReference>
<reference evidence="8 9" key="1">
    <citation type="submission" date="2019-03" db="EMBL/GenBank/DDBJ databases">
        <title>Genomic Encyclopedia of Type Strains, Phase IV (KMG-IV): sequencing the most valuable type-strain genomes for metagenomic binning, comparative biology and taxonomic classification.</title>
        <authorList>
            <person name="Goeker M."/>
        </authorList>
    </citation>
    <scope>NUCLEOTIDE SEQUENCE [LARGE SCALE GENOMIC DNA]</scope>
    <source>
        <strain evidence="8 9">DSM 20467</strain>
    </source>
</reference>
<keyword evidence="9" id="KW-1185">Reference proteome</keyword>
<feature type="transmembrane region" description="Helical" evidence="6">
    <location>
        <begin position="288"/>
        <end position="304"/>
    </location>
</feature>
<feature type="transmembrane region" description="Helical" evidence="6">
    <location>
        <begin position="146"/>
        <end position="164"/>
    </location>
</feature>
<feature type="transmembrane region" description="Helical" evidence="6">
    <location>
        <begin position="61"/>
        <end position="81"/>
    </location>
</feature>
<comment type="subcellular location">
    <subcellularLocation>
        <location evidence="1">Cell membrane</location>
        <topology evidence="1">Multi-pass membrane protein</topology>
    </subcellularLocation>
</comment>
<name>A0A4R3KAX7_9FIRM</name>
<keyword evidence="4 6" id="KW-1133">Transmembrane helix</keyword>
<evidence type="ECO:0000256" key="1">
    <source>
        <dbReference type="ARBA" id="ARBA00004651"/>
    </source>
</evidence>
<evidence type="ECO:0000256" key="2">
    <source>
        <dbReference type="ARBA" id="ARBA00022448"/>
    </source>
</evidence>
<keyword evidence="2" id="KW-0813">Transport</keyword>
<evidence type="ECO:0000313" key="8">
    <source>
        <dbReference type="EMBL" id="TCS80079.1"/>
    </source>
</evidence>
<dbReference type="EMBL" id="SMAA01000005">
    <property type="protein sequence ID" value="TCS80079.1"/>
    <property type="molecule type" value="Genomic_DNA"/>
</dbReference>
<dbReference type="AlphaFoldDB" id="A0A4R3KAX7"/>
<dbReference type="OrthoDB" id="9815356at2"/>
<feature type="transmembrane region" description="Helical" evidence="6">
    <location>
        <begin position="310"/>
        <end position="328"/>
    </location>
</feature>
<dbReference type="SUPFAM" id="SSF103473">
    <property type="entry name" value="MFS general substrate transporter"/>
    <property type="match status" value="1"/>
</dbReference>
<evidence type="ECO:0000256" key="3">
    <source>
        <dbReference type="ARBA" id="ARBA00022692"/>
    </source>
</evidence>
<dbReference type="InterPro" id="IPR036259">
    <property type="entry name" value="MFS_trans_sf"/>
</dbReference>
<evidence type="ECO:0000256" key="4">
    <source>
        <dbReference type="ARBA" id="ARBA00022989"/>
    </source>
</evidence>
<keyword evidence="3 6" id="KW-0812">Transmembrane</keyword>
<proteinExistence type="predicted"/>
<feature type="transmembrane region" description="Helical" evidence="6">
    <location>
        <begin position="255"/>
        <end position="276"/>
    </location>
</feature>
<feature type="transmembrane region" description="Helical" evidence="6">
    <location>
        <begin position="112"/>
        <end position="134"/>
    </location>
</feature>